<evidence type="ECO:0008006" key="3">
    <source>
        <dbReference type="Google" id="ProtNLM"/>
    </source>
</evidence>
<gene>
    <name evidence="1" type="ORF">GRJ2_002996300</name>
</gene>
<dbReference type="EMBL" id="BAAFJT010000040">
    <property type="protein sequence ID" value="GAB0205307.1"/>
    <property type="molecule type" value="Genomic_DNA"/>
</dbReference>
<dbReference type="PANTHER" id="PTHR33332">
    <property type="entry name" value="REVERSE TRANSCRIPTASE DOMAIN-CONTAINING PROTEIN"/>
    <property type="match status" value="1"/>
</dbReference>
<keyword evidence="2" id="KW-1185">Reference proteome</keyword>
<protein>
    <recommendedName>
        <fullName evidence="3">Rna-directed dna polymerase from mobile element jockey-like</fullName>
    </recommendedName>
</protein>
<comment type="caution">
    <text evidence="1">The sequence shown here is derived from an EMBL/GenBank/DDBJ whole genome shotgun (WGS) entry which is preliminary data.</text>
</comment>
<dbReference type="AlphaFoldDB" id="A0ABC9Y6V6"/>
<sequence length="125" mass="13784">MNTDSTNNLILFPLLAGQDGCPLMRIYMAGWRHGLAPVNLMKFNKAKCKVLHLGRGNPKHGYRLENEGIESSPEEKDLGILVDAKLNMIWQCTLAAPKANRTLGCIKRSAASRSRKAIVPSTLLL</sequence>
<organism evidence="1 2">
    <name type="scientific">Grus japonensis</name>
    <name type="common">Japanese crane</name>
    <name type="synonym">Red-crowned crane</name>
    <dbReference type="NCBI Taxonomy" id="30415"/>
    <lineage>
        <taxon>Eukaryota</taxon>
        <taxon>Metazoa</taxon>
        <taxon>Chordata</taxon>
        <taxon>Craniata</taxon>
        <taxon>Vertebrata</taxon>
        <taxon>Euteleostomi</taxon>
        <taxon>Archelosauria</taxon>
        <taxon>Archosauria</taxon>
        <taxon>Dinosauria</taxon>
        <taxon>Saurischia</taxon>
        <taxon>Theropoda</taxon>
        <taxon>Coelurosauria</taxon>
        <taxon>Aves</taxon>
        <taxon>Neognathae</taxon>
        <taxon>Neoaves</taxon>
        <taxon>Gruiformes</taxon>
        <taxon>Gruidae</taxon>
        <taxon>Grus</taxon>
    </lineage>
</organism>
<dbReference type="PRINTS" id="PR01345">
    <property type="entry name" value="CERVTRCPTASE"/>
</dbReference>
<evidence type="ECO:0000313" key="2">
    <source>
        <dbReference type="Proteomes" id="UP001623348"/>
    </source>
</evidence>
<proteinExistence type="predicted"/>
<reference evidence="1 2" key="1">
    <citation type="submission" date="2024-06" db="EMBL/GenBank/DDBJ databases">
        <title>The draft genome of Grus japonensis, version 3.</title>
        <authorList>
            <person name="Nabeshima K."/>
            <person name="Suzuki S."/>
            <person name="Onuma M."/>
        </authorList>
    </citation>
    <scope>NUCLEOTIDE SEQUENCE [LARGE SCALE GENOMIC DNA]</scope>
    <source>
        <strain evidence="1 2">451A</strain>
    </source>
</reference>
<accession>A0ABC9Y6V6</accession>
<evidence type="ECO:0000313" key="1">
    <source>
        <dbReference type="EMBL" id="GAB0205307.1"/>
    </source>
</evidence>
<name>A0ABC9Y6V6_GRUJA</name>
<dbReference type="Proteomes" id="UP001623348">
    <property type="component" value="Unassembled WGS sequence"/>
</dbReference>